<name>A0A542ZH06_9MICO</name>
<dbReference type="Pfam" id="PF13279">
    <property type="entry name" value="4HBT_2"/>
    <property type="match status" value="1"/>
</dbReference>
<dbReference type="InterPro" id="IPR050563">
    <property type="entry name" value="4-hydroxybenzoyl-CoA_TE"/>
</dbReference>
<gene>
    <name evidence="1" type="ORF">FB474_0990</name>
</gene>
<comment type="caution">
    <text evidence="1">The sequence shown here is derived from an EMBL/GenBank/DDBJ whole genome shotgun (WGS) entry which is preliminary data.</text>
</comment>
<dbReference type="PANTHER" id="PTHR31793:SF24">
    <property type="entry name" value="LONG-CHAIN ACYL-COA THIOESTERASE FADM"/>
    <property type="match status" value="1"/>
</dbReference>
<dbReference type="CDD" id="cd00586">
    <property type="entry name" value="4HBT"/>
    <property type="match status" value="1"/>
</dbReference>
<dbReference type="Proteomes" id="UP000319514">
    <property type="component" value="Unassembled WGS sequence"/>
</dbReference>
<protein>
    <submittedName>
        <fullName evidence="1">Acyl-CoA thioester hydrolase</fullName>
    </submittedName>
</protein>
<organism evidence="1 2">
    <name type="scientific">Oryzihumus leptocrescens</name>
    <dbReference type="NCBI Taxonomy" id="297536"/>
    <lineage>
        <taxon>Bacteria</taxon>
        <taxon>Bacillati</taxon>
        <taxon>Actinomycetota</taxon>
        <taxon>Actinomycetes</taxon>
        <taxon>Micrococcales</taxon>
        <taxon>Intrasporangiaceae</taxon>
        <taxon>Oryzihumus</taxon>
    </lineage>
</organism>
<sequence length="156" mass="17890">MGRMPARPYHVDVPLRWSDMDAYGHVNNVQFLRLLEDARVIGFQEWFGQDRSMLNEGVLVARHEIEYLAPLEFRHAPIAVDMWATKVSGASFDLAYEVRDPEGHGTSLYARAETTLVAYNFSTASPRRLRPDEREKLRSVSGEPVPFRWRAKGSRA</sequence>
<evidence type="ECO:0000313" key="1">
    <source>
        <dbReference type="EMBL" id="TQL59628.1"/>
    </source>
</evidence>
<dbReference type="SUPFAM" id="SSF54637">
    <property type="entry name" value="Thioesterase/thiol ester dehydrase-isomerase"/>
    <property type="match status" value="1"/>
</dbReference>
<accession>A0A542ZH06</accession>
<keyword evidence="1" id="KW-0378">Hydrolase</keyword>
<dbReference type="EMBL" id="VFOQ01000001">
    <property type="protein sequence ID" value="TQL59628.1"/>
    <property type="molecule type" value="Genomic_DNA"/>
</dbReference>
<dbReference type="InterPro" id="IPR029069">
    <property type="entry name" value="HotDog_dom_sf"/>
</dbReference>
<dbReference type="GO" id="GO:0047617">
    <property type="term" value="F:fatty acyl-CoA hydrolase activity"/>
    <property type="evidence" value="ECO:0007669"/>
    <property type="project" value="TreeGrafter"/>
</dbReference>
<dbReference type="AlphaFoldDB" id="A0A542ZH06"/>
<evidence type="ECO:0000313" key="2">
    <source>
        <dbReference type="Proteomes" id="UP000319514"/>
    </source>
</evidence>
<keyword evidence="2" id="KW-1185">Reference proteome</keyword>
<dbReference type="Gene3D" id="3.10.129.10">
    <property type="entry name" value="Hotdog Thioesterase"/>
    <property type="match status" value="1"/>
</dbReference>
<proteinExistence type="predicted"/>
<reference evidence="1 2" key="1">
    <citation type="submission" date="2019-06" db="EMBL/GenBank/DDBJ databases">
        <title>Sequencing the genomes of 1000 actinobacteria strains.</title>
        <authorList>
            <person name="Klenk H.-P."/>
        </authorList>
    </citation>
    <scope>NUCLEOTIDE SEQUENCE [LARGE SCALE GENOMIC DNA]</scope>
    <source>
        <strain evidence="1 2">DSM 18082</strain>
    </source>
</reference>
<dbReference type="PANTHER" id="PTHR31793">
    <property type="entry name" value="4-HYDROXYBENZOYL-COA THIOESTERASE FAMILY MEMBER"/>
    <property type="match status" value="1"/>
</dbReference>